<dbReference type="InterPro" id="IPR011990">
    <property type="entry name" value="TPR-like_helical_dom_sf"/>
</dbReference>
<feature type="region of interest" description="Disordered" evidence="1">
    <location>
        <begin position="791"/>
        <end position="816"/>
    </location>
</feature>
<gene>
    <name evidence="2" type="ORF">SNE35_27705</name>
</gene>
<dbReference type="RefSeq" id="WP_320426287.1">
    <property type="nucleotide sequence ID" value="NZ_JAXCLA010000010.1"/>
</dbReference>
<reference evidence="2 3" key="1">
    <citation type="submission" date="2023-11" db="EMBL/GenBank/DDBJ databases">
        <title>Paucibacter sp. nov., isolated from fresh soil in Korea.</title>
        <authorList>
            <person name="Le N.T.T."/>
        </authorList>
    </citation>
    <scope>NUCLEOTIDE SEQUENCE [LARGE SCALE GENOMIC DNA]</scope>
    <source>
        <strain evidence="2 3">R3-3</strain>
    </source>
</reference>
<proteinExistence type="predicted"/>
<dbReference type="Proteomes" id="UP001285263">
    <property type="component" value="Unassembled WGS sequence"/>
</dbReference>
<dbReference type="InterPro" id="IPR029035">
    <property type="entry name" value="DHS-like_NAD/FAD-binding_dom"/>
</dbReference>
<feature type="compositionally biased region" description="Basic and acidic residues" evidence="1">
    <location>
        <begin position="791"/>
        <end position="805"/>
    </location>
</feature>
<evidence type="ECO:0000313" key="3">
    <source>
        <dbReference type="Proteomes" id="UP001285263"/>
    </source>
</evidence>
<keyword evidence="3" id="KW-1185">Reference proteome</keyword>
<organism evidence="2 3">
    <name type="scientific">Roseateles agri</name>
    <dbReference type="NCBI Taxonomy" id="3098619"/>
    <lineage>
        <taxon>Bacteria</taxon>
        <taxon>Pseudomonadati</taxon>
        <taxon>Pseudomonadota</taxon>
        <taxon>Betaproteobacteria</taxon>
        <taxon>Burkholderiales</taxon>
        <taxon>Sphaerotilaceae</taxon>
        <taxon>Roseateles</taxon>
    </lineage>
</organism>
<name>A0ABU5DPR8_9BURK</name>
<comment type="caution">
    <text evidence="2">The sequence shown here is derived from an EMBL/GenBank/DDBJ whole genome shotgun (WGS) entry which is preliminary data.</text>
</comment>
<evidence type="ECO:0000256" key="1">
    <source>
        <dbReference type="SAM" id="MobiDB-lite"/>
    </source>
</evidence>
<dbReference type="Pfam" id="PF13289">
    <property type="entry name" value="SIR2_2"/>
    <property type="match status" value="1"/>
</dbReference>
<sequence length="1591" mass="175977">MTEKAGDRDLQADFHWPHAADACKAYLDLRSIEPLAVRVLARGLLSQRLVSFVGAGVSASYGRMTWPGLMEALWRHANDEYKRIGDDQRGWPQLKQQLWDGSLDKFLAYSDVPIKAQVLSEMLKLQPLTRPAADTSSMRISSERADPLQEQTKFCLENFHGFIDWLVSEWFGKRFKASEKVRADALRFERELAETQPSDGPQPAGLLGVLAALDGAASALALRRTLIRALALQSTDTDSPLRLLIDEWGIRRFLTTNYDREIERGLTAMGFTERCSGTGEVHGNQFAVLNFGRKHTGAALRFALEGPRRHAAVLHLHGDVAEPSSLIISESHYQHLYLDDHVGRDLVSNATQANFGANPVLFVGSNVAEDDVLRPLRQFMTGDGHRGDRMAVALIANSQNSEERAQRNVGLWLKYGILALDVGHADTDSSEQNSDEQDLWLVRLLRIQKANREAKTPPERAEVHRQMQSLRPPTRLEQVDLPPEDKEAFKARLSSMTQMLAALADVQAGADPLQIPRTQLSLDVTVSWMTSRFICAKLIQLRQRALLVIEDDAKLALPYESPATKNIEALATRHPVKLAHQHFHGRFEKISTAARGVFDEHIGDLCKAIRKSEQFSRLPGRRVLIVSAARGHGKGGQFDRLVTAQGGGSSNDRPYLSKLLSALNYPQTTKKSLPDDVRVLHINLTFSNEIGPVISLAIAVMDDISKAVPKAELPSNHDQAELLGRAMHALSLEGTTGRVLLILGNAGVLFDAEGRPKNGQIQRVMRTLLAPRYANAKLDILMYVGESQMPEKQRIAKPDPKREEPSPTPPPLDKEVMDMRMRRRLHRLNIEGRPPGLSETILVHPLGKTRVSELAQAYFPELSLRMGWLPEGLANKPLDKRFPERGSAADEAARRIYFATGGSRLAQTLLLSWMEAAIDRSSVIVPVFDGSTQAPGARSTLVDYACAALRSAPAASAVEACVEFVLDQWAGWHRTGNRANCSLPSPKVKKGHQAEMLVPVVQTLADKPTAASWTLATELLWHLSAFSHPVETGVLTTCPRVFQAAGVVTAQLRDRLPLVSETAVVLGMLELLTHWCLAFRVGSRPIPSPLSAGIAEGTSQSERIRYTVHRNIQRHFQRLMGGRNVEVTSWDQYTTTLYASQPDESPVLPAEVHVTLVDVVRRLSRYPEPRRAGTAAWPADVGDSSPVAMVQEADQIRAAYYLVRSTYSLGVVCHLTAEAAERVGGLGHLEQYRRLVRWITHAARYWEKRYGIGTDRSAPDAGGAWSRGRKSNGIFFPGELVWLYNESGVISLAQGKLHDAEQLLTMAEAAARLVESDDTGSLHTRIRIHSALVQIERGRPQRARRILQPIAERRGEHRVPPLLAEFYLGQLDHLGGNYAAANARYELALAGLRQAGRSRASAFALMNKADVQYSLNKLAAQGTGNTAALESALCMAEEAISLAQQGGHEDLRVMATLTRARICVDAGRIQGESLFEHLSFAQRYAVLTDMPRLSCEVHELRARLLMRQGEYKLSANDASVSLEIAAMYDLKLKKARGLLTLSEIYLCRGEVDGARSLAAMGREIAASCDYYACVRGFKELDLRLNQNGQSL</sequence>
<dbReference type="EMBL" id="JAXCLA010000010">
    <property type="protein sequence ID" value="MDY0748315.1"/>
    <property type="molecule type" value="Genomic_DNA"/>
</dbReference>
<accession>A0ABU5DPR8</accession>
<dbReference type="Gene3D" id="1.25.40.10">
    <property type="entry name" value="Tetratricopeptide repeat domain"/>
    <property type="match status" value="1"/>
</dbReference>
<evidence type="ECO:0000313" key="2">
    <source>
        <dbReference type="EMBL" id="MDY0748315.1"/>
    </source>
</evidence>
<protein>
    <submittedName>
        <fullName evidence="2">SIR2 family protein</fullName>
    </submittedName>
</protein>
<dbReference type="SUPFAM" id="SSF52467">
    <property type="entry name" value="DHS-like NAD/FAD-binding domain"/>
    <property type="match status" value="1"/>
</dbReference>